<dbReference type="Proteomes" id="UP000548582">
    <property type="component" value="Unassembled WGS sequence"/>
</dbReference>
<organism evidence="2 3">
    <name type="scientific">Neoroseomonas marina</name>
    <dbReference type="NCBI Taxonomy" id="1232220"/>
    <lineage>
        <taxon>Bacteria</taxon>
        <taxon>Pseudomonadati</taxon>
        <taxon>Pseudomonadota</taxon>
        <taxon>Alphaproteobacteria</taxon>
        <taxon>Acetobacterales</taxon>
        <taxon>Acetobacteraceae</taxon>
        <taxon>Neoroseomonas</taxon>
    </lineage>
</organism>
<dbReference type="PROSITE" id="PS51318">
    <property type="entry name" value="TAT"/>
    <property type="match status" value="1"/>
</dbReference>
<dbReference type="Pfam" id="PF03480">
    <property type="entry name" value="DctP"/>
    <property type="match status" value="1"/>
</dbReference>
<evidence type="ECO:0000256" key="1">
    <source>
        <dbReference type="ARBA" id="ARBA00022729"/>
    </source>
</evidence>
<keyword evidence="1" id="KW-0732">Signal</keyword>
<gene>
    <name evidence="2" type="ORF">GWK16_15295</name>
</gene>
<dbReference type="InterPro" id="IPR006311">
    <property type="entry name" value="TAT_signal"/>
</dbReference>
<dbReference type="PANTHER" id="PTHR33376">
    <property type="match status" value="1"/>
</dbReference>
<dbReference type="AlphaFoldDB" id="A0A848EDN6"/>
<dbReference type="InterPro" id="IPR018389">
    <property type="entry name" value="DctP_fam"/>
</dbReference>
<dbReference type="GO" id="GO:0055085">
    <property type="term" value="P:transmembrane transport"/>
    <property type="evidence" value="ECO:0007669"/>
    <property type="project" value="InterPro"/>
</dbReference>
<dbReference type="NCBIfam" id="NF037995">
    <property type="entry name" value="TRAP_S1"/>
    <property type="match status" value="1"/>
</dbReference>
<dbReference type="EMBL" id="JABBKX010000005">
    <property type="protein sequence ID" value="NMJ42611.1"/>
    <property type="molecule type" value="Genomic_DNA"/>
</dbReference>
<reference evidence="2 3" key="1">
    <citation type="submission" date="2020-03" db="EMBL/GenBank/DDBJ databases">
        <authorList>
            <person name="Sun Q."/>
        </authorList>
    </citation>
    <scope>NUCLEOTIDE SEQUENCE [LARGE SCALE GENOMIC DNA]</scope>
    <source>
        <strain evidence="2 3">JC162</strain>
    </source>
</reference>
<comment type="caution">
    <text evidence="2">The sequence shown here is derived from an EMBL/GenBank/DDBJ whole genome shotgun (WGS) entry which is preliminary data.</text>
</comment>
<name>A0A848EDN6_9PROT</name>
<dbReference type="RefSeq" id="WP_170054849.1">
    <property type="nucleotide sequence ID" value="NZ_JABBKX010000005.1"/>
</dbReference>
<evidence type="ECO:0000313" key="2">
    <source>
        <dbReference type="EMBL" id="NMJ42611.1"/>
    </source>
</evidence>
<proteinExistence type="predicted"/>
<dbReference type="Gene3D" id="3.40.190.170">
    <property type="entry name" value="Bacterial extracellular solute-binding protein, family 7"/>
    <property type="match status" value="1"/>
</dbReference>
<dbReference type="InterPro" id="IPR038404">
    <property type="entry name" value="TRAP_DctP_sf"/>
</dbReference>
<accession>A0A848EDN6</accession>
<dbReference type="PANTHER" id="PTHR33376:SF4">
    <property type="entry name" value="SIALIC ACID-BINDING PERIPLASMIC PROTEIN SIAP"/>
    <property type="match status" value="1"/>
</dbReference>
<keyword evidence="3" id="KW-1185">Reference proteome</keyword>
<sequence>MTILHRRGFLAASGGLAAAGLVAGESRAQTRWQVASAYPDGNFHTRNLRAFVEAAQAASGGRLQIQLHTNASLLKMPEIKRGVQTGQVQIGEILLSAYGNEDPFFEVDSVPMLVTSTAMARKLAELQKPYVEARLNRQGLSLLYWAPWPPSGLYTNAAVDSVESLRGSKMRTFNALTNRFATLCGATPTLVQQAEVPQAFATGVVNAMVTSAATGVDVQAWDFCRFFTPIGFTRTKNAIFVRQRDLAALPADVQAAVRSAAAAAEERGWAMSDTEAVSQQATLAQRGMTVQDASPTLMQGLMRIGATQADEWVAKAGDEGKRLIDAYRAAVA</sequence>
<protein>
    <submittedName>
        <fullName evidence="2">TRAP transporter substrate-binding protein</fullName>
    </submittedName>
</protein>
<dbReference type="CDD" id="cd13602">
    <property type="entry name" value="PBP2_TRAP_BpDctp6_7"/>
    <property type="match status" value="1"/>
</dbReference>
<evidence type="ECO:0000313" key="3">
    <source>
        <dbReference type="Proteomes" id="UP000548582"/>
    </source>
</evidence>